<evidence type="ECO:0000313" key="3">
    <source>
        <dbReference type="EMBL" id="KAF2088239.1"/>
    </source>
</evidence>
<accession>A0A9P4HUE5</accession>
<evidence type="ECO:0000256" key="2">
    <source>
        <dbReference type="SAM" id="MobiDB-lite"/>
    </source>
</evidence>
<evidence type="ECO:0008006" key="5">
    <source>
        <dbReference type="Google" id="ProtNLM"/>
    </source>
</evidence>
<organism evidence="3 4">
    <name type="scientific">Saccharata proteae CBS 121410</name>
    <dbReference type="NCBI Taxonomy" id="1314787"/>
    <lineage>
        <taxon>Eukaryota</taxon>
        <taxon>Fungi</taxon>
        <taxon>Dikarya</taxon>
        <taxon>Ascomycota</taxon>
        <taxon>Pezizomycotina</taxon>
        <taxon>Dothideomycetes</taxon>
        <taxon>Dothideomycetes incertae sedis</taxon>
        <taxon>Botryosphaeriales</taxon>
        <taxon>Saccharataceae</taxon>
        <taxon>Saccharata</taxon>
    </lineage>
</organism>
<feature type="compositionally biased region" description="Basic and acidic residues" evidence="2">
    <location>
        <begin position="57"/>
        <end position="76"/>
    </location>
</feature>
<dbReference type="GO" id="GO:0005680">
    <property type="term" value="C:anaphase-promoting complex"/>
    <property type="evidence" value="ECO:0007669"/>
    <property type="project" value="InterPro"/>
</dbReference>
<dbReference type="Pfam" id="PF10471">
    <property type="entry name" value="ANAPC_CDC26"/>
    <property type="match status" value="1"/>
</dbReference>
<protein>
    <recommendedName>
        <fullName evidence="5">Anaphase-promoting complex, subunit CDC26</fullName>
    </recommendedName>
</protein>
<name>A0A9P4HUE5_9PEZI</name>
<evidence type="ECO:0000313" key="4">
    <source>
        <dbReference type="Proteomes" id="UP000799776"/>
    </source>
</evidence>
<dbReference type="OrthoDB" id="5302254at2759"/>
<sequence length="83" mass="9320">MLRRPATQISLTADDIAAYEQNRQRRVWEQNTSAHDSYMTEASLSQSQLDGAADPSDELRSHAQEKSRAKAREDRIMGNSGRG</sequence>
<proteinExistence type="predicted"/>
<dbReference type="GO" id="GO:0031145">
    <property type="term" value="P:anaphase-promoting complex-dependent catabolic process"/>
    <property type="evidence" value="ECO:0007669"/>
    <property type="project" value="InterPro"/>
</dbReference>
<gene>
    <name evidence="3" type="ORF">K490DRAFT_39873</name>
</gene>
<keyword evidence="1" id="KW-0833">Ubl conjugation pathway</keyword>
<feature type="compositionally biased region" description="Polar residues" evidence="2">
    <location>
        <begin position="33"/>
        <end position="49"/>
    </location>
</feature>
<reference evidence="3" key="1">
    <citation type="journal article" date="2020" name="Stud. Mycol.">
        <title>101 Dothideomycetes genomes: a test case for predicting lifestyles and emergence of pathogens.</title>
        <authorList>
            <person name="Haridas S."/>
            <person name="Albert R."/>
            <person name="Binder M."/>
            <person name="Bloem J."/>
            <person name="Labutti K."/>
            <person name="Salamov A."/>
            <person name="Andreopoulos B."/>
            <person name="Baker S."/>
            <person name="Barry K."/>
            <person name="Bills G."/>
            <person name="Bluhm B."/>
            <person name="Cannon C."/>
            <person name="Castanera R."/>
            <person name="Culley D."/>
            <person name="Daum C."/>
            <person name="Ezra D."/>
            <person name="Gonzalez J."/>
            <person name="Henrissat B."/>
            <person name="Kuo A."/>
            <person name="Liang C."/>
            <person name="Lipzen A."/>
            <person name="Lutzoni F."/>
            <person name="Magnuson J."/>
            <person name="Mondo S."/>
            <person name="Nolan M."/>
            <person name="Ohm R."/>
            <person name="Pangilinan J."/>
            <person name="Park H.-J."/>
            <person name="Ramirez L."/>
            <person name="Alfaro M."/>
            <person name="Sun H."/>
            <person name="Tritt A."/>
            <person name="Yoshinaga Y."/>
            <person name="Zwiers L.-H."/>
            <person name="Turgeon B."/>
            <person name="Goodwin S."/>
            <person name="Spatafora J."/>
            <person name="Crous P."/>
            <person name="Grigoriev I."/>
        </authorList>
    </citation>
    <scope>NUCLEOTIDE SEQUENCE</scope>
    <source>
        <strain evidence="3">CBS 121410</strain>
    </source>
</reference>
<feature type="region of interest" description="Disordered" evidence="2">
    <location>
        <begin position="33"/>
        <end position="83"/>
    </location>
</feature>
<keyword evidence="4" id="KW-1185">Reference proteome</keyword>
<dbReference type="EMBL" id="ML978717">
    <property type="protein sequence ID" value="KAF2088239.1"/>
    <property type="molecule type" value="Genomic_DNA"/>
</dbReference>
<evidence type="ECO:0000256" key="1">
    <source>
        <dbReference type="ARBA" id="ARBA00022786"/>
    </source>
</evidence>
<comment type="caution">
    <text evidence="3">The sequence shown here is derived from an EMBL/GenBank/DDBJ whole genome shotgun (WGS) entry which is preliminary data.</text>
</comment>
<dbReference type="Proteomes" id="UP000799776">
    <property type="component" value="Unassembled WGS sequence"/>
</dbReference>
<dbReference type="AlphaFoldDB" id="A0A9P4HUE5"/>
<dbReference type="InterPro" id="IPR018860">
    <property type="entry name" value="APC_suCDC26"/>
</dbReference>